<dbReference type="InterPro" id="IPR036388">
    <property type="entry name" value="WH-like_DNA-bd_sf"/>
</dbReference>
<dbReference type="PANTHER" id="PTHR30126">
    <property type="entry name" value="HTH-TYPE TRANSCRIPTIONAL REGULATOR"/>
    <property type="match status" value="1"/>
</dbReference>
<protein>
    <submittedName>
        <fullName evidence="6">LysR substrate binding domain protein</fullName>
    </submittedName>
</protein>
<proteinExistence type="inferred from homology"/>
<dbReference type="GO" id="GO:0003700">
    <property type="term" value="F:DNA-binding transcription factor activity"/>
    <property type="evidence" value="ECO:0007669"/>
    <property type="project" value="InterPro"/>
</dbReference>
<dbReference type="AlphaFoldDB" id="U2KF40"/>
<dbReference type="Proteomes" id="UP000016662">
    <property type="component" value="Unassembled WGS sequence"/>
</dbReference>
<keyword evidence="7" id="KW-1185">Reference proteome</keyword>
<evidence type="ECO:0000256" key="3">
    <source>
        <dbReference type="ARBA" id="ARBA00023125"/>
    </source>
</evidence>
<dbReference type="PATRIC" id="fig|411473.3.peg.2291"/>
<feature type="domain" description="HTH lysR-type" evidence="5">
    <location>
        <begin position="60"/>
        <end position="110"/>
    </location>
</feature>
<dbReference type="eggNOG" id="COG0583">
    <property type="taxonomic scope" value="Bacteria"/>
</dbReference>
<gene>
    <name evidence="6" type="ORF">RUMCAL_02729</name>
</gene>
<evidence type="ECO:0000313" key="6">
    <source>
        <dbReference type="EMBL" id="ERJ90877.1"/>
    </source>
</evidence>
<evidence type="ECO:0000313" key="7">
    <source>
        <dbReference type="Proteomes" id="UP000016662"/>
    </source>
</evidence>
<keyword evidence="4" id="KW-0804">Transcription</keyword>
<dbReference type="SUPFAM" id="SSF53850">
    <property type="entry name" value="Periplasmic binding protein-like II"/>
    <property type="match status" value="1"/>
</dbReference>
<evidence type="ECO:0000256" key="2">
    <source>
        <dbReference type="ARBA" id="ARBA00023015"/>
    </source>
</evidence>
<dbReference type="GO" id="GO:0000976">
    <property type="term" value="F:transcription cis-regulatory region binding"/>
    <property type="evidence" value="ECO:0007669"/>
    <property type="project" value="TreeGrafter"/>
</dbReference>
<dbReference type="SUPFAM" id="SSF46785">
    <property type="entry name" value="Winged helix' DNA-binding domain"/>
    <property type="match status" value="1"/>
</dbReference>
<dbReference type="Gene3D" id="3.40.190.290">
    <property type="match status" value="1"/>
</dbReference>
<dbReference type="STRING" id="411473.RUMCAL_02729"/>
<dbReference type="EMBL" id="AWVF01000341">
    <property type="protein sequence ID" value="ERJ90877.1"/>
    <property type="molecule type" value="Genomic_DNA"/>
</dbReference>
<dbReference type="HOGENOM" id="CLU_039613_6_1_9"/>
<comment type="similarity">
    <text evidence="1">Belongs to the LysR transcriptional regulatory family.</text>
</comment>
<comment type="caution">
    <text evidence="6">The sequence shown here is derived from an EMBL/GenBank/DDBJ whole genome shotgun (WGS) entry which is preliminary data.</text>
</comment>
<organism evidence="6 7">
    <name type="scientific">Ruminococcus callidus ATCC 27760</name>
    <dbReference type="NCBI Taxonomy" id="411473"/>
    <lineage>
        <taxon>Bacteria</taxon>
        <taxon>Bacillati</taxon>
        <taxon>Bacillota</taxon>
        <taxon>Clostridia</taxon>
        <taxon>Eubacteriales</taxon>
        <taxon>Oscillospiraceae</taxon>
        <taxon>Ruminococcus</taxon>
    </lineage>
</organism>
<dbReference type="PANTHER" id="PTHR30126:SF91">
    <property type="entry name" value="LYSR FAMILY TRANSCRIPTIONAL REGULATOR"/>
    <property type="match status" value="1"/>
</dbReference>
<dbReference type="InterPro" id="IPR000847">
    <property type="entry name" value="LysR_HTH_N"/>
</dbReference>
<dbReference type="InterPro" id="IPR005119">
    <property type="entry name" value="LysR_subst-bd"/>
</dbReference>
<evidence type="ECO:0000256" key="4">
    <source>
        <dbReference type="ARBA" id="ARBA00023163"/>
    </source>
</evidence>
<accession>U2KF40</accession>
<sequence>MKASLEKGGEPPLGGGGIFCEIFYMMFQITLKKPPRLPHVRFPIHIAARCSIMLDYRMDTFLSLCETKSYTKTAAILHLTQPSVTQHIKYLEHFYQCPLFHYDGKQVEMTEAGQYLRDKVILQRAQNVEIRKRLQQMQEPISFDIGLTPSATFSFALPRLCTYVNRNAEPRIQFHVSNTRRLLRGMQNGMLDAIIMEGEIPDMLVEATELCRENIIAAASPELSEELYGCTWSTLLKQPLIVLETGCGIRTLVQRHLSRSGISLYDFREVIEVDSFIVLKELLRQGLGIAFVLEPTIQQERDEKRLGRIYVDTMPMYGSLYFVTMRDRADNEQLWKIRDVLLQKTFSAGN</sequence>
<dbReference type="PROSITE" id="PS50931">
    <property type="entry name" value="HTH_LYSR"/>
    <property type="match status" value="1"/>
</dbReference>
<reference evidence="6 7" key="1">
    <citation type="submission" date="2013-07" db="EMBL/GenBank/DDBJ databases">
        <authorList>
            <person name="Weinstock G."/>
            <person name="Sodergren E."/>
            <person name="Wylie T."/>
            <person name="Fulton L."/>
            <person name="Fulton R."/>
            <person name="Fronick C."/>
            <person name="O'Laughlin M."/>
            <person name="Godfrey J."/>
            <person name="Miner T."/>
            <person name="Herter B."/>
            <person name="Appelbaum E."/>
            <person name="Cordes M."/>
            <person name="Lek S."/>
            <person name="Wollam A."/>
            <person name="Pepin K.H."/>
            <person name="Palsikar V.B."/>
            <person name="Mitreva M."/>
            <person name="Wilson R.K."/>
        </authorList>
    </citation>
    <scope>NUCLEOTIDE SEQUENCE [LARGE SCALE GENOMIC DNA]</scope>
    <source>
        <strain evidence="6 7">ATCC 27760</strain>
    </source>
</reference>
<dbReference type="Pfam" id="PF00126">
    <property type="entry name" value="HTH_1"/>
    <property type="match status" value="1"/>
</dbReference>
<keyword evidence="2" id="KW-0805">Transcription regulation</keyword>
<name>U2KF40_9FIRM</name>
<dbReference type="Pfam" id="PF03466">
    <property type="entry name" value="LysR_substrate"/>
    <property type="match status" value="1"/>
</dbReference>
<keyword evidence="3" id="KW-0238">DNA-binding</keyword>
<dbReference type="Gene3D" id="1.10.10.10">
    <property type="entry name" value="Winged helix-like DNA-binding domain superfamily/Winged helix DNA-binding domain"/>
    <property type="match status" value="1"/>
</dbReference>
<evidence type="ECO:0000259" key="5">
    <source>
        <dbReference type="PROSITE" id="PS50931"/>
    </source>
</evidence>
<dbReference type="CDD" id="cd05466">
    <property type="entry name" value="PBP2_LTTR_substrate"/>
    <property type="match status" value="1"/>
</dbReference>
<dbReference type="InterPro" id="IPR036390">
    <property type="entry name" value="WH_DNA-bd_sf"/>
</dbReference>
<evidence type="ECO:0000256" key="1">
    <source>
        <dbReference type="ARBA" id="ARBA00009437"/>
    </source>
</evidence>